<dbReference type="AlphaFoldDB" id="A0A5B7FXZ0"/>
<protein>
    <submittedName>
        <fullName evidence="1">Uncharacterized protein</fullName>
    </submittedName>
</protein>
<proteinExistence type="predicted"/>
<evidence type="ECO:0000313" key="1">
    <source>
        <dbReference type="EMBL" id="MPC51452.1"/>
    </source>
</evidence>
<accession>A0A5B7FXZ0</accession>
<reference evidence="1 2" key="1">
    <citation type="submission" date="2019-05" db="EMBL/GenBank/DDBJ databases">
        <title>Another draft genome of Portunus trituberculatus and its Hox gene families provides insights of decapod evolution.</title>
        <authorList>
            <person name="Jeong J.-H."/>
            <person name="Song I."/>
            <person name="Kim S."/>
            <person name="Choi T."/>
            <person name="Kim D."/>
            <person name="Ryu S."/>
            <person name="Kim W."/>
        </authorList>
    </citation>
    <scope>NUCLEOTIDE SEQUENCE [LARGE SCALE GENOMIC DNA]</scope>
    <source>
        <tissue evidence="1">Muscle</tissue>
    </source>
</reference>
<evidence type="ECO:0000313" key="2">
    <source>
        <dbReference type="Proteomes" id="UP000324222"/>
    </source>
</evidence>
<comment type="caution">
    <text evidence="1">The sequence shown here is derived from an EMBL/GenBank/DDBJ whole genome shotgun (WGS) entry which is preliminary data.</text>
</comment>
<gene>
    <name evidence="1" type="ORF">E2C01_045298</name>
</gene>
<keyword evidence="2" id="KW-1185">Reference proteome</keyword>
<organism evidence="1 2">
    <name type="scientific">Portunus trituberculatus</name>
    <name type="common">Swimming crab</name>
    <name type="synonym">Neptunus trituberculatus</name>
    <dbReference type="NCBI Taxonomy" id="210409"/>
    <lineage>
        <taxon>Eukaryota</taxon>
        <taxon>Metazoa</taxon>
        <taxon>Ecdysozoa</taxon>
        <taxon>Arthropoda</taxon>
        <taxon>Crustacea</taxon>
        <taxon>Multicrustacea</taxon>
        <taxon>Malacostraca</taxon>
        <taxon>Eumalacostraca</taxon>
        <taxon>Eucarida</taxon>
        <taxon>Decapoda</taxon>
        <taxon>Pleocyemata</taxon>
        <taxon>Brachyura</taxon>
        <taxon>Eubrachyura</taxon>
        <taxon>Portunoidea</taxon>
        <taxon>Portunidae</taxon>
        <taxon>Portuninae</taxon>
        <taxon>Portunus</taxon>
    </lineage>
</organism>
<dbReference type="EMBL" id="VSRR010010189">
    <property type="protein sequence ID" value="MPC51452.1"/>
    <property type="molecule type" value="Genomic_DNA"/>
</dbReference>
<dbReference type="Proteomes" id="UP000324222">
    <property type="component" value="Unassembled WGS sequence"/>
</dbReference>
<name>A0A5B7FXZ0_PORTR</name>
<sequence length="46" mass="4928">MRKEMTAVATVSACVGDAYALLVGEMRCVTLTKELDPLKGRPGLMT</sequence>